<evidence type="ECO:0000313" key="8">
    <source>
        <dbReference type="Proteomes" id="UP000053923"/>
    </source>
</evidence>
<name>A0A101JSH9_9ACTN</name>
<gene>
    <name evidence="7" type="ORF">ADL12_23780</name>
</gene>
<feature type="domain" description="NADH:flavin oxidoreductase/NADH oxidase N-terminal" evidence="6">
    <location>
        <begin position="26"/>
        <end position="362"/>
    </location>
</feature>
<dbReference type="OrthoDB" id="3169239at2"/>
<comment type="caution">
    <text evidence="7">The sequence shown here is derived from an EMBL/GenBank/DDBJ whole genome shotgun (WGS) entry which is preliminary data.</text>
</comment>
<dbReference type="CDD" id="cd04747">
    <property type="entry name" value="OYE_like_5_FMN"/>
    <property type="match status" value="1"/>
</dbReference>
<dbReference type="InterPro" id="IPR044152">
    <property type="entry name" value="YqjM-like"/>
</dbReference>
<comment type="cofactor">
    <cofactor evidence="1">
        <name>FMN</name>
        <dbReference type="ChEBI" id="CHEBI:58210"/>
    </cofactor>
</comment>
<dbReference type="InterPro" id="IPR013785">
    <property type="entry name" value="Aldolase_TIM"/>
</dbReference>
<dbReference type="SUPFAM" id="SSF51395">
    <property type="entry name" value="FMN-linked oxidoreductases"/>
    <property type="match status" value="1"/>
</dbReference>
<evidence type="ECO:0000256" key="2">
    <source>
        <dbReference type="ARBA" id="ARBA00022630"/>
    </source>
</evidence>
<dbReference type="GO" id="GO:0003959">
    <property type="term" value="F:NADPH dehydrogenase activity"/>
    <property type="evidence" value="ECO:0007669"/>
    <property type="project" value="InterPro"/>
</dbReference>
<dbReference type="PANTHER" id="PTHR43303:SF4">
    <property type="entry name" value="NADPH DEHYDROGENASE C23G7.10C-RELATED"/>
    <property type="match status" value="1"/>
</dbReference>
<sequence length="376" mass="39304">MSGTTSPAARTAVPAPAASVPAVSPLFRPFTVGGLSLPNRIAMAPMTRNFSPNGVPGPEVAEYYARRARGGVGLIVTEGTVVGHAASAPATTVPRFHGEDALAGWAGVVAAVHAEGGRIIPQLWHAGLERKGDGVPDPQVPAAGPATLSESDIAEVVAAFGRAAADAKRLGFDGLELHGGHGYLIDQFLRPESNTRTDGYGGDLGGRTRFAAEVVAACRAAVGYDFPIFLRISQWTVGDFGARLAATPDELELLLGPLIEAGADVIDCSTRRFWLPEFAGSDLSLAGWVKKLTGLPTVAVGSVGLDDSEFQSALIEGKGAANGSLDRLVELMERDEFDLVAVGRLLLSDPEWVAKIREGRHAELRPFSAEALLSLV</sequence>
<dbReference type="PANTHER" id="PTHR43303">
    <property type="entry name" value="NADPH DEHYDROGENASE C23G7.10C-RELATED"/>
    <property type="match status" value="1"/>
</dbReference>
<evidence type="ECO:0000256" key="5">
    <source>
        <dbReference type="ARBA" id="ARBA00023002"/>
    </source>
</evidence>
<evidence type="ECO:0000313" key="7">
    <source>
        <dbReference type="EMBL" id="KUL32207.1"/>
    </source>
</evidence>
<evidence type="ECO:0000256" key="4">
    <source>
        <dbReference type="ARBA" id="ARBA00022857"/>
    </source>
</evidence>
<protein>
    <submittedName>
        <fullName evidence="7">1,2-oxophytodienoate reductase</fullName>
    </submittedName>
</protein>
<dbReference type="FunFam" id="3.20.20.70:FF:000262">
    <property type="entry name" value="NADH:flavin oxidoreductase"/>
    <property type="match status" value="1"/>
</dbReference>
<evidence type="ECO:0000256" key="3">
    <source>
        <dbReference type="ARBA" id="ARBA00022643"/>
    </source>
</evidence>
<accession>A0A101JSH9</accession>
<dbReference type="GO" id="GO:0010181">
    <property type="term" value="F:FMN binding"/>
    <property type="evidence" value="ECO:0007669"/>
    <property type="project" value="InterPro"/>
</dbReference>
<evidence type="ECO:0000259" key="6">
    <source>
        <dbReference type="Pfam" id="PF00724"/>
    </source>
</evidence>
<proteinExistence type="predicted"/>
<keyword evidence="5" id="KW-0560">Oxidoreductase</keyword>
<dbReference type="GO" id="GO:0050661">
    <property type="term" value="F:NADP binding"/>
    <property type="evidence" value="ECO:0007669"/>
    <property type="project" value="InterPro"/>
</dbReference>
<keyword evidence="4" id="KW-0521">NADP</keyword>
<dbReference type="AlphaFoldDB" id="A0A101JSH9"/>
<dbReference type="Pfam" id="PF00724">
    <property type="entry name" value="Oxidored_FMN"/>
    <property type="match status" value="1"/>
</dbReference>
<keyword evidence="8" id="KW-1185">Reference proteome</keyword>
<keyword evidence="3" id="KW-0288">FMN</keyword>
<keyword evidence="2" id="KW-0285">Flavoprotein</keyword>
<dbReference type="Proteomes" id="UP000053923">
    <property type="component" value="Unassembled WGS sequence"/>
</dbReference>
<dbReference type="InterPro" id="IPR001155">
    <property type="entry name" value="OxRdtase_FMN_N"/>
</dbReference>
<dbReference type="RefSeq" id="WP_062704897.1">
    <property type="nucleotide sequence ID" value="NZ_LLZG01000231.1"/>
</dbReference>
<dbReference type="EMBL" id="LLZG01000231">
    <property type="protein sequence ID" value="KUL32207.1"/>
    <property type="molecule type" value="Genomic_DNA"/>
</dbReference>
<organism evidence="7 8">
    <name type="scientific">Streptomyces regalis</name>
    <dbReference type="NCBI Taxonomy" id="68262"/>
    <lineage>
        <taxon>Bacteria</taxon>
        <taxon>Bacillati</taxon>
        <taxon>Actinomycetota</taxon>
        <taxon>Actinomycetes</taxon>
        <taxon>Kitasatosporales</taxon>
        <taxon>Streptomycetaceae</taxon>
        <taxon>Streptomyces</taxon>
    </lineage>
</organism>
<evidence type="ECO:0000256" key="1">
    <source>
        <dbReference type="ARBA" id="ARBA00001917"/>
    </source>
</evidence>
<dbReference type="Gene3D" id="3.20.20.70">
    <property type="entry name" value="Aldolase class I"/>
    <property type="match status" value="1"/>
</dbReference>
<reference evidence="8" key="1">
    <citation type="submission" date="2015-10" db="EMBL/GenBank/DDBJ databases">
        <authorList>
            <person name="Ju K.-S."/>
            <person name="Doroghazi J.R."/>
            <person name="Metcalf W.W."/>
        </authorList>
    </citation>
    <scope>NUCLEOTIDE SEQUENCE [LARGE SCALE GENOMIC DNA]</scope>
    <source>
        <strain evidence="8">NRRL 3151</strain>
    </source>
</reference>